<reference evidence="2" key="1">
    <citation type="submission" date="2016-10" db="EMBL/GenBank/DDBJ databases">
        <authorList>
            <person name="Varghese N."/>
            <person name="Submissions S."/>
        </authorList>
    </citation>
    <scope>NUCLEOTIDE SEQUENCE [LARGE SCALE GENOMIC DNA]</scope>
    <source>
        <strain evidence="2">Z-7934</strain>
    </source>
</reference>
<evidence type="ECO:0000313" key="1">
    <source>
        <dbReference type="EMBL" id="SFH81171.1"/>
    </source>
</evidence>
<gene>
    <name evidence="1" type="ORF">SAMN05192551_103131</name>
</gene>
<dbReference type="Proteomes" id="UP000199287">
    <property type="component" value="Unassembled WGS sequence"/>
</dbReference>
<organism evidence="1 2">
    <name type="scientific">Tindallia magadiensis</name>
    <dbReference type="NCBI Taxonomy" id="69895"/>
    <lineage>
        <taxon>Bacteria</taxon>
        <taxon>Bacillati</taxon>
        <taxon>Bacillota</taxon>
        <taxon>Clostridia</taxon>
        <taxon>Peptostreptococcales</taxon>
        <taxon>Tindalliaceae</taxon>
        <taxon>Tindallia</taxon>
    </lineage>
</organism>
<dbReference type="STRING" id="69895.SAMN05192551_103131"/>
<protein>
    <submittedName>
        <fullName evidence="1">Uncharacterized protein</fullName>
    </submittedName>
</protein>
<dbReference type="OrthoDB" id="1016932at2"/>
<sequence length="272" mass="32157">MLIKIPEEHKKKNKEKFSAKKKYEMQRYKELTSRYQKTHTNITYAELAESQQFQNKKFLLLRHDIDHDYETAIKMAEWENKNDLRANYCLLHSAWYYGEFQNGRYNHTEELVQLCTKIKDLGHEVSLHNNLLTLALKENVDYKEVLKRELDFFTSLGVQIQGTSSHGDRLCRELNYRNYEIFKEAVGSEYGGNRLITYNEKESEVEVGKASMSELNLLYEAYDIWMDTYISDAGGTLKTVKNMEQRHGHLKNDHEKANSIVGILTHPIWWNF</sequence>
<dbReference type="EMBL" id="FOQA01000003">
    <property type="protein sequence ID" value="SFH81171.1"/>
    <property type="molecule type" value="Genomic_DNA"/>
</dbReference>
<dbReference type="RefSeq" id="WP_093371106.1">
    <property type="nucleotide sequence ID" value="NZ_FOQA01000003.1"/>
</dbReference>
<accession>A0A1I3D3V1</accession>
<keyword evidence="2" id="KW-1185">Reference proteome</keyword>
<dbReference type="AlphaFoldDB" id="A0A1I3D3V1"/>
<name>A0A1I3D3V1_9FIRM</name>
<evidence type="ECO:0000313" key="2">
    <source>
        <dbReference type="Proteomes" id="UP000199287"/>
    </source>
</evidence>
<proteinExistence type="predicted"/>